<evidence type="ECO:0000313" key="6">
    <source>
        <dbReference type="Proteomes" id="UP000290204"/>
    </source>
</evidence>
<protein>
    <submittedName>
        <fullName evidence="5">Pectinesterase</fullName>
    </submittedName>
</protein>
<proteinExistence type="inferred from homology"/>
<dbReference type="PANTHER" id="PTHR31321:SF57">
    <property type="entry name" value="PECTINESTERASE 53-RELATED"/>
    <property type="match status" value="1"/>
</dbReference>
<comment type="similarity">
    <text evidence="1">Belongs to the pectinesterase family.</text>
</comment>
<dbReference type="GO" id="GO:0045490">
    <property type="term" value="P:pectin catabolic process"/>
    <property type="evidence" value="ECO:0007669"/>
    <property type="project" value="TreeGrafter"/>
</dbReference>
<keyword evidence="3" id="KW-0063">Aspartyl esterase</keyword>
<feature type="domain" description="Pectinesterase catalytic" evidence="4">
    <location>
        <begin position="17"/>
        <end position="123"/>
    </location>
</feature>
<dbReference type="OrthoDB" id="9804686at2"/>
<dbReference type="GO" id="GO:0042545">
    <property type="term" value="P:cell wall modification"/>
    <property type="evidence" value="ECO:0007669"/>
    <property type="project" value="InterPro"/>
</dbReference>
<dbReference type="InterPro" id="IPR011050">
    <property type="entry name" value="Pectin_lyase_fold/virulence"/>
</dbReference>
<dbReference type="InterPro" id="IPR012334">
    <property type="entry name" value="Pectin_lyas_fold"/>
</dbReference>
<dbReference type="EMBL" id="SDHW01000003">
    <property type="protein sequence ID" value="RXK60051.1"/>
    <property type="molecule type" value="Genomic_DNA"/>
</dbReference>
<evidence type="ECO:0000256" key="2">
    <source>
        <dbReference type="ARBA" id="ARBA00022801"/>
    </source>
</evidence>
<gene>
    <name evidence="5" type="ORF">ESA94_11270</name>
</gene>
<keyword evidence="6" id="KW-1185">Reference proteome</keyword>
<dbReference type="GO" id="GO:0030599">
    <property type="term" value="F:pectinesterase activity"/>
    <property type="evidence" value="ECO:0007669"/>
    <property type="project" value="InterPro"/>
</dbReference>
<evidence type="ECO:0000259" key="4">
    <source>
        <dbReference type="Pfam" id="PF01095"/>
    </source>
</evidence>
<dbReference type="AlphaFoldDB" id="A0A4Q1CIQ5"/>
<evidence type="ECO:0000313" key="5">
    <source>
        <dbReference type="EMBL" id="RXK60051.1"/>
    </source>
</evidence>
<sequence>MGLMFLCSITIQAQKKIIVDAKGKGDFKTIQGAINSLSDSAATARIIFIKKGVYKEKLYIEKHNIVFEGEDKASTVITAAIARDEWRCEHNDDWGVATMNVSGNDITLKNLSINNTYGFDYVQDRVVNCPQDTINKQKTISRNSHQMALRTMHCTRLKAVNCHFKAYAGDTVSPWEVENGLWYFKDCVMEGGVDFYCPRGWAWAENCEFVALTGSAAIWHDGSRNKDSKTVLLNCRFKGYDGFLLGRYHRDAQFYLINCLFADNMKDAAIYKAGANNLQWGERIFYYNCIRKAGNYRWFANNISKDLVDMITVQWVFGNRWKPIAS</sequence>
<dbReference type="PANTHER" id="PTHR31321">
    <property type="entry name" value="ACYL-COA THIOESTER HYDROLASE YBHC-RELATED"/>
    <property type="match status" value="1"/>
</dbReference>
<dbReference type="SUPFAM" id="SSF51126">
    <property type="entry name" value="Pectin lyase-like"/>
    <property type="match status" value="1"/>
</dbReference>
<dbReference type="InterPro" id="IPR000070">
    <property type="entry name" value="Pectinesterase_cat"/>
</dbReference>
<dbReference type="Proteomes" id="UP000290204">
    <property type="component" value="Unassembled WGS sequence"/>
</dbReference>
<name>A0A4Q1CIQ5_9BACT</name>
<reference evidence="5 6" key="1">
    <citation type="submission" date="2019-01" db="EMBL/GenBank/DDBJ databases">
        <title>Lacibacter sp. strain TTM-7.</title>
        <authorList>
            <person name="Chen W.-M."/>
        </authorList>
    </citation>
    <scope>NUCLEOTIDE SEQUENCE [LARGE SCALE GENOMIC DNA]</scope>
    <source>
        <strain evidence="5 6">TTM-7</strain>
    </source>
</reference>
<keyword evidence="2" id="KW-0378">Hydrolase</keyword>
<accession>A0A4Q1CIQ5</accession>
<evidence type="ECO:0000256" key="3">
    <source>
        <dbReference type="ARBA" id="ARBA00023085"/>
    </source>
</evidence>
<evidence type="ECO:0000256" key="1">
    <source>
        <dbReference type="ARBA" id="ARBA00008891"/>
    </source>
</evidence>
<dbReference type="Gene3D" id="2.160.20.10">
    <property type="entry name" value="Single-stranded right-handed beta-helix, Pectin lyase-like"/>
    <property type="match status" value="1"/>
</dbReference>
<organism evidence="5 6">
    <name type="scientific">Lacibacter luteus</name>
    <dbReference type="NCBI Taxonomy" id="2508719"/>
    <lineage>
        <taxon>Bacteria</taxon>
        <taxon>Pseudomonadati</taxon>
        <taxon>Bacteroidota</taxon>
        <taxon>Chitinophagia</taxon>
        <taxon>Chitinophagales</taxon>
        <taxon>Chitinophagaceae</taxon>
        <taxon>Lacibacter</taxon>
    </lineage>
</organism>
<dbReference type="Pfam" id="PF01095">
    <property type="entry name" value="Pectinesterase"/>
    <property type="match status" value="1"/>
</dbReference>
<comment type="caution">
    <text evidence="5">The sequence shown here is derived from an EMBL/GenBank/DDBJ whole genome shotgun (WGS) entry which is preliminary data.</text>
</comment>